<dbReference type="Gene3D" id="3.40.50.150">
    <property type="entry name" value="Vaccinia Virus protein VP39"/>
    <property type="match status" value="1"/>
</dbReference>
<dbReference type="EMBL" id="RSED01000016">
    <property type="protein sequence ID" value="RRS03028.1"/>
    <property type="molecule type" value="Genomic_DNA"/>
</dbReference>
<evidence type="ECO:0000313" key="2">
    <source>
        <dbReference type="EMBL" id="RRS03028.1"/>
    </source>
</evidence>
<dbReference type="InterPro" id="IPR050508">
    <property type="entry name" value="Methyltransf_Superfamily"/>
</dbReference>
<organism evidence="2 3">
    <name type="scientific">Aquabacterium soli</name>
    <dbReference type="NCBI Taxonomy" id="2493092"/>
    <lineage>
        <taxon>Bacteria</taxon>
        <taxon>Pseudomonadati</taxon>
        <taxon>Pseudomonadota</taxon>
        <taxon>Betaproteobacteria</taxon>
        <taxon>Burkholderiales</taxon>
        <taxon>Aquabacterium</taxon>
    </lineage>
</organism>
<keyword evidence="3" id="KW-1185">Reference proteome</keyword>
<protein>
    <submittedName>
        <fullName evidence="2">Class I SAM-dependent methyltransferase</fullName>
    </submittedName>
</protein>
<comment type="caution">
    <text evidence="2">The sequence shown here is derived from an EMBL/GenBank/DDBJ whole genome shotgun (WGS) entry which is preliminary data.</text>
</comment>
<dbReference type="AlphaFoldDB" id="A0A3R8S078"/>
<dbReference type="RefSeq" id="WP_125244664.1">
    <property type="nucleotide sequence ID" value="NZ_RSED01000016.1"/>
</dbReference>
<evidence type="ECO:0000313" key="3">
    <source>
        <dbReference type="Proteomes" id="UP000269265"/>
    </source>
</evidence>
<evidence type="ECO:0000259" key="1">
    <source>
        <dbReference type="Pfam" id="PF13649"/>
    </source>
</evidence>
<dbReference type="GO" id="GO:0008168">
    <property type="term" value="F:methyltransferase activity"/>
    <property type="evidence" value="ECO:0007669"/>
    <property type="project" value="UniProtKB-KW"/>
</dbReference>
<sequence>MSHDIPSPIDLRTMHDAKEWESTAMQKRPWRTDFFETVAQEIRSISRLRGVHVLELGSGPGFLAKHLLDHTPNIARYVALDFSPAMHRLAIQRLGEQASRVEFVERSFLQSTWHIDLGTFDFVVTHQAVHELRHKRHATSLHASVAQILKPSGLYLVCDHFSGAGGMKNTDLYMSSDEQAQALTQGGFMSVRCLRQEGGLVLHGASIE</sequence>
<reference evidence="2 3" key="1">
    <citation type="submission" date="2018-12" db="EMBL/GenBank/DDBJ databases">
        <title>The whole draft genome of Aquabacterium sp. SJQ9.</title>
        <authorList>
            <person name="Sun L."/>
            <person name="Gao X."/>
            <person name="Chen W."/>
            <person name="Huang K."/>
        </authorList>
    </citation>
    <scope>NUCLEOTIDE SEQUENCE [LARGE SCALE GENOMIC DNA]</scope>
    <source>
        <strain evidence="2 3">SJQ9</strain>
    </source>
</reference>
<dbReference type="PANTHER" id="PTHR42912">
    <property type="entry name" value="METHYLTRANSFERASE"/>
    <property type="match status" value="1"/>
</dbReference>
<dbReference type="Pfam" id="PF13649">
    <property type="entry name" value="Methyltransf_25"/>
    <property type="match status" value="1"/>
</dbReference>
<gene>
    <name evidence="2" type="ORF">EIP75_17975</name>
</gene>
<dbReference type="InterPro" id="IPR029063">
    <property type="entry name" value="SAM-dependent_MTases_sf"/>
</dbReference>
<keyword evidence="2" id="KW-0489">Methyltransferase</keyword>
<dbReference type="PANTHER" id="PTHR42912:SF99">
    <property type="entry name" value="METHYLTRANSFERASE TYPE 12 DOMAIN-CONTAINING PROTEIN"/>
    <property type="match status" value="1"/>
</dbReference>
<dbReference type="InterPro" id="IPR041698">
    <property type="entry name" value="Methyltransf_25"/>
</dbReference>
<dbReference type="OrthoDB" id="6709631at2"/>
<keyword evidence="2" id="KW-0808">Transferase</keyword>
<accession>A0A3R8S078</accession>
<dbReference type="CDD" id="cd02440">
    <property type="entry name" value="AdoMet_MTases"/>
    <property type="match status" value="1"/>
</dbReference>
<name>A0A3R8S078_9BURK</name>
<feature type="domain" description="Methyltransferase" evidence="1">
    <location>
        <begin position="53"/>
        <end position="153"/>
    </location>
</feature>
<dbReference type="GO" id="GO:0032259">
    <property type="term" value="P:methylation"/>
    <property type="evidence" value="ECO:0007669"/>
    <property type="project" value="UniProtKB-KW"/>
</dbReference>
<proteinExistence type="predicted"/>
<dbReference type="Proteomes" id="UP000269265">
    <property type="component" value="Unassembled WGS sequence"/>
</dbReference>
<dbReference type="SUPFAM" id="SSF53335">
    <property type="entry name" value="S-adenosyl-L-methionine-dependent methyltransferases"/>
    <property type="match status" value="1"/>
</dbReference>